<evidence type="ECO:0000313" key="1">
    <source>
        <dbReference type="EMBL" id="SEK69086.1"/>
    </source>
</evidence>
<keyword evidence="2" id="KW-1185">Reference proteome</keyword>
<dbReference type="STRING" id="416943.SAMN05445871_1817"/>
<sequence length="78" mass="8456">METQVSYGGCTIRPIVTATDDGRFIASAVVTGPHARDGQTLGAQADFGRREEAADRAIELAIVDIDRRRSVPDGQRDR</sequence>
<accession>A0A1H7J3A9</accession>
<proteinExistence type="predicted"/>
<protein>
    <submittedName>
        <fullName evidence="1">Uncharacterized protein</fullName>
    </submittedName>
</protein>
<evidence type="ECO:0000313" key="2">
    <source>
        <dbReference type="Proteomes" id="UP000199120"/>
    </source>
</evidence>
<gene>
    <name evidence="1" type="ORF">SAMN05192542_103122</name>
</gene>
<dbReference type="EMBL" id="FOAJ01000003">
    <property type="protein sequence ID" value="SEK69086.1"/>
    <property type="molecule type" value="Genomic_DNA"/>
</dbReference>
<reference evidence="2" key="1">
    <citation type="submission" date="2016-10" db="EMBL/GenBank/DDBJ databases">
        <authorList>
            <person name="Varghese N."/>
            <person name="Submissions S."/>
        </authorList>
    </citation>
    <scope>NUCLEOTIDE SEQUENCE [LARGE SCALE GENOMIC DNA]</scope>
    <source>
        <strain evidence="2">LMG 26416</strain>
    </source>
</reference>
<organism evidence="1 2">
    <name type="scientific">Paraburkholderia caballeronis</name>
    <dbReference type="NCBI Taxonomy" id="416943"/>
    <lineage>
        <taxon>Bacteria</taxon>
        <taxon>Pseudomonadati</taxon>
        <taxon>Pseudomonadota</taxon>
        <taxon>Betaproteobacteria</taxon>
        <taxon>Burkholderiales</taxon>
        <taxon>Burkholderiaceae</taxon>
        <taxon>Paraburkholderia</taxon>
    </lineage>
</organism>
<dbReference type="AlphaFoldDB" id="A0A1H7J3A9"/>
<dbReference type="Proteomes" id="UP000199120">
    <property type="component" value="Unassembled WGS sequence"/>
</dbReference>
<name>A0A1H7J3A9_9BURK</name>